<evidence type="ECO:0000313" key="2">
    <source>
        <dbReference type="EMBL" id="RCI09795.1"/>
    </source>
</evidence>
<sequence length="285" mass="32302">MHRNVRLRPIRVKIDIQRSEVSVEDGDAAWVAEVAAVVVVVVVVVSSTASAAAVAFLSFVVIIAGSSVEVELVSWVRLVDVLTLAVHVVEGKETYDIPRRRILRNTNAIPQPPSKHIPRLKPNRPTTKQVINAKDANLTPTRRRLHRAHVDVAVRSPRHEQQVRIMSRHQERSRLVPALLHARYQMSPIKNKPQNPLAALHDQQAAQRILHQTPRLMEPVQHKPVRKALGGGKLRPGQHPRRRECYHRRQCSNHVSSSHLMFQHQILRLGKARQGKARQDGWMDG</sequence>
<keyword evidence="3" id="KW-1185">Reference proteome</keyword>
<reference evidence="2 3" key="1">
    <citation type="journal article" date="2015" name="BMC Genomics">
        <title>Insights from the genome of Ophiocordyceps polyrhachis-furcata to pathogenicity and host specificity in insect fungi.</title>
        <authorList>
            <person name="Wichadakul D."/>
            <person name="Kobmoo N."/>
            <person name="Ingsriswang S."/>
            <person name="Tangphatsornruang S."/>
            <person name="Chantasingh D."/>
            <person name="Luangsa-ard J.J."/>
            <person name="Eurwilaichitr L."/>
        </authorList>
    </citation>
    <scope>NUCLEOTIDE SEQUENCE [LARGE SCALE GENOMIC DNA]</scope>
    <source>
        <strain evidence="2 3">BCC 54312</strain>
    </source>
</reference>
<feature type="transmembrane region" description="Helical" evidence="1">
    <location>
        <begin position="34"/>
        <end position="64"/>
    </location>
</feature>
<comment type="caution">
    <text evidence="2">The sequence shown here is derived from an EMBL/GenBank/DDBJ whole genome shotgun (WGS) entry which is preliminary data.</text>
</comment>
<name>A0A367L5T4_9HYPO</name>
<protein>
    <submittedName>
        <fullName evidence="2">Uncharacterized protein</fullName>
    </submittedName>
</protein>
<keyword evidence="1" id="KW-1133">Transmembrane helix</keyword>
<accession>A0A367L5T4</accession>
<evidence type="ECO:0000256" key="1">
    <source>
        <dbReference type="SAM" id="Phobius"/>
    </source>
</evidence>
<evidence type="ECO:0000313" key="3">
    <source>
        <dbReference type="Proteomes" id="UP000253664"/>
    </source>
</evidence>
<organism evidence="2 3">
    <name type="scientific">Ophiocordyceps polyrhachis-furcata BCC 54312</name>
    <dbReference type="NCBI Taxonomy" id="1330021"/>
    <lineage>
        <taxon>Eukaryota</taxon>
        <taxon>Fungi</taxon>
        <taxon>Dikarya</taxon>
        <taxon>Ascomycota</taxon>
        <taxon>Pezizomycotina</taxon>
        <taxon>Sordariomycetes</taxon>
        <taxon>Hypocreomycetidae</taxon>
        <taxon>Hypocreales</taxon>
        <taxon>Ophiocordycipitaceae</taxon>
        <taxon>Ophiocordyceps</taxon>
    </lineage>
</organism>
<dbReference type="AlphaFoldDB" id="A0A367L5T4"/>
<dbReference type="Proteomes" id="UP000253664">
    <property type="component" value="Unassembled WGS sequence"/>
</dbReference>
<proteinExistence type="predicted"/>
<gene>
    <name evidence="2" type="ORF">L249_4037</name>
</gene>
<dbReference type="EMBL" id="LKCN02000014">
    <property type="protein sequence ID" value="RCI09795.1"/>
    <property type="molecule type" value="Genomic_DNA"/>
</dbReference>
<keyword evidence="1" id="KW-0472">Membrane</keyword>
<keyword evidence="1" id="KW-0812">Transmembrane</keyword>